<dbReference type="Proteomes" id="UP000562027">
    <property type="component" value="Unassembled WGS sequence"/>
</dbReference>
<comment type="caution">
    <text evidence="2">The sequence shown here is derived from an EMBL/GenBank/DDBJ whole genome shotgun (WGS) entry which is preliminary data.</text>
</comment>
<gene>
    <name evidence="2" type="ORF">HNP55_004076</name>
</gene>
<evidence type="ECO:0000313" key="2">
    <source>
        <dbReference type="EMBL" id="MBB4845524.1"/>
    </source>
</evidence>
<sequence>MPQFVSPRPQAQRLLKPRNPLVAPALMRLAGRHGGPQTKGKQRQSAQRDLQKQIQTLGSPDGGP</sequence>
<accession>A0A840LAC1</accession>
<dbReference type="RefSeq" id="WP_184303613.1">
    <property type="nucleotide sequence ID" value="NZ_JACHLP010000010.1"/>
</dbReference>
<keyword evidence="3" id="KW-1185">Reference proteome</keyword>
<proteinExistence type="predicted"/>
<feature type="region of interest" description="Disordered" evidence="1">
    <location>
        <begin position="1"/>
        <end position="64"/>
    </location>
</feature>
<protein>
    <submittedName>
        <fullName evidence="2">Uncharacterized protein</fullName>
    </submittedName>
</protein>
<dbReference type="AlphaFoldDB" id="A0A840LAC1"/>
<name>A0A840LAC1_9BURK</name>
<feature type="compositionally biased region" description="Polar residues" evidence="1">
    <location>
        <begin position="43"/>
        <end position="58"/>
    </location>
</feature>
<evidence type="ECO:0000313" key="3">
    <source>
        <dbReference type="Proteomes" id="UP000562027"/>
    </source>
</evidence>
<dbReference type="EMBL" id="JACHLP010000010">
    <property type="protein sequence ID" value="MBB4845524.1"/>
    <property type="molecule type" value="Genomic_DNA"/>
</dbReference>
<evidence type="ECO:0000256" key="1">
    <source>
        <dbReference type="SAM" id="MobiDB-lite"/>
    </source>
</evidence>
<reference evidence="2 3" key="1">
    <citation type="submission" date="2020-08" db="EMBL/GenBank/DDBJ databases">
        <title>Functional genomics of gut bacteria from endangered species of beetles.</title>
        <authorList>
            <person name="Carlos-Shanley C."/>
        </authorList>
    </citation>
    <scope>NUCLEOTIDE SEQUENCE [LARGE SCALE GENOMIC DNA]</scope>
    <source>
        <strain evidence="2 3">S00239</strain>
    </source>
</reference>
<organism evidence="2 3">
    <name type="scientific">Roseateles oligotrophus</name>
    <dbReference type="NCBI Taxonomy" id="1769250"/>
    <lineage>
        <taxon>Bacteria</taxon>
        <taxon>Pseudomonadati</taxon>
        <taxon>Pseudomonadota</taxon>
        <taxon>Betaproteobacteria</taxon>
        <taxon>Burkholderiales</taxon>
        <taxon>Sphaerotilaceae</taxon>
        <taxon>Roseateles</taxon>
    </lineage>
</organism>